<evidence type="ECO:0000313" key="2">
    <source>
        <dbReference type="EMBL" id="CAG8817911.1"/>
    </source>
</evidence>
<proteinExistence type="predicted"/>
<dbReference type="Proteomes" id="UP000789396">
    <property type="component" value="Unassembled WGS sequence"/>
</dbReference>
<dbReference type="EMBL" id="CAJVPZ010095033">
    <property type="protein sequence ID" value="CAG8817911.1"/>
    <property type="molecule type" value="Genomic_DNA"/>
</dbReference>
<sequence>TEPYIKSVEAISESKKVSAESRKKWIEEYSEIERERFKLKKKYRELEYQLKTEE</sequence>
<feature type="non-terminal residue" evidence="2">
    <location>
        <position position="54"/>
    </location>
</feature>
<organism evidence="2 3">
    <name type="scientific">Racocetra fulgida</name>
    <dbReference type="NCBI Taxonomy" id="60492"/>
    <lineage>
        <taxon>Eukaryota</taxon>
        <taxon>Fungi</taxon>
        <taxon>Fungi incertae sedis</taxon>
        <taxon>Mucoromycota</taxon>
        <taxon>Glomeromycotina</taxon>
        <taxon>Glomeromycetes</taxon>
        <taxon>Diversisporales</taxon>
        <taxon>Gigasporaceae</taxon>
        <taxon>Racocetra</taxon>
    </lineage>
</organism>
<feature type="non-terminal residue" evidence="2">
    <location>
        <position position="1"/>
    </location>
</feature>
<name>A0A9N9KBJ0_9GLOM</name>
<gene>
    <name evidence="2" type="ORF">RFULGI_LOCUS19384</name>
</gene>
<feature type="coiled-coil region" evidence="1">
    <location>
        <begin position="22"/>
        <end position="49"/>
    </location>
</feature>
<reference evidence="2" key="1">
    <citation type="submission" date="2021-06" db="EMBL/GenBank/DDBJ databases">
        <authorList>
            <person name="Kallberg Y."/>
            <person name="Tangrot J."/>
            <person name="Rosling A."/>
        </authorList>
    </citation>
    <scope>NUCLEOTIDE SEQUENCE</scope>
    <source>
        <strain evidence="2">IN212</strain>
    </source>
</reference>
<comment type="caution">
    <text evidence="2">The sequence shown here is derived from an EMBL/GenBank/DDBJ whole genome shotgun (WGS) entry which is preliminary data.</text>
</comment>
<evidence type="ECO:0000256" key="1">
    <source>
        <dbReference type="SAM" id="Coils"/>
    </source>
</evidence>
<dbReference type="AlphaFoldDB" id="A0A9N9KBJ0"/>
<evidence type="ECO:0000313" key="3">
    <source>
        <dbReference type="Proteomes" id="UP000789396"/>
    </source>
</evidence>
<accession>A0A9N9KBJ0</accession>
<protein>
    <submittedName>
        <fullName evidence="2">5558_t:CDS:1</fullName>
    </submittedName>
</protein>
<keyword evidence="3" id="KW-1185">Reference proteome</keyword>
<keyword evidence="1" id="KW-0175">Coiled coil</keyword>